<keyword evidence="1" id="KW-0472">Membrane</keyword>
<keyword evidence="1" id="KW-0812">Transmembrane</keyword>
<protein>
    <submittedName>
        <fullName evidence="2">Uncharacterized protein</fullName>
    </submittedName>
</protein>
<proteinExistence type="predicted"/>
<name>A0A2P2MCP9_RHIMU</name>
<sequence>MIRFSGVFFVLFFLLSVYTVYWLVLIC</sequence>
<reference evidence="2" key="1">
    <citation type="submission" date="2018-02" db="EMBL/GenBank/DDBJ databases">
        <title>Rhizophora mucronata_Transcriptome.</title>
        <authorList>
            <person name="Meera S.P."/>
            <person name="Sreeshan A."/>
            <person name="Augustine A."/>
        </authorList>
    </citation>
    <scope>NUCLEOTIDE SEQUENCE</scope>
    <source>
        <tissue evidence="2">Leaf</tissue>
    </source>
</reference>
<organism evidence="2">
    <name type="scientific">Rhizophora mucronata</name>
    <name type="common">Asiatic mangrove</name>
    <dbReference type="NCBI Taxonomy" id="61149"/>
    <lineage>
        <taxon>Eukaryota</taxon>
        <taxon>Viridiplantae</taxon>
        <taxon>Streptophyta</taxon>
        <taxon>Embryophyta</taxon>
        <taxon>Tracheophyta</taxon>
        <taxon>Spermatophyta</taxon>
        <taxon>Magnoliopsida</taxon>
        <taxon>eudicotyledons</taxon>
        <taxon>Gunneridae</taxon>
        <taxon>Pentapetalae</taxon>
        <taxon>rosids</taxon>
        <taxon>fabids</taxon>
        <taxon>Malpighiales</taxon>
        <taxon>Rhizophoraceae</taxon>
        <taxon>Rhizophora</taxon>
    </lineage>
</organism>
<evidence type="ECO:0000256" key="1">
    <source>
        <dbReference type="SAM" id="Phobius"/>
    </source>
</evidence>
<dbReference type="EMBL" id="GGEC01047473">
    <property type="protein sequence ID" value="MBX27957.1"/>
    <property type="molecule type" value="Transcribed_RNA"/>
</dbReference>
<accession>A0A2P2MCP9</accession>
<feature type="transmembrane region" description="Helical" evidence="1">
    <location>
        <begin position="6"/>
        <end position="26"/>
    </location>
</feature>
<keyword evidence="1" id="KW-1133">Transmembrane helix</keyword>
<evidence type="ECO:0000313" key="2">
    <source>
        <dbReference type="EMBL" id="MBX27957.1"/>
    </source>
</evidence>
<dbReference type="AlphaFoldDB" id="A0A2P2MCP9"/>